<dbReference type="InterPro" id="IPR011033">
    <property type="entry name" value="PRC_barrel-like_sf"/>
</dbReference>
<proteinExistence type="predicted"/>
<dbReference type="InterPro" id="IPR027275">
    <property type="entry name" value="PRC-brl_dom"/>
</dbReference>
<dbReference type="Pfam" id="PF05239">
    <property type="entry name" value="PRC"/>
    <property type="match status" value="1"/>
</dbReference>
<reference evidence="2 3" key="1">
    <citation type="submission" date="2021-10" db="EMBL/GenBank/DDBJ databases">
        <title>Draft genome of Aestuariibacter halophilus JC2043.</title>
        <authorList>
            <person name="Emsley S.A."/>
            <person name="Pfannmuller K.M."/>
            <person name="Ushijima B."/>
            <person name="Saw J.H."/>
            <person name="Videau P."/>
        </authorList>
    </citation>
    <scope>NUCLEOTIDE SEQUENCE [LARGE SCALE GENOMIC DNA]</scope>
    <source>
        <strain evidence="2 3">JC2043</strain>
    </source>
</reference>
<gene>
    <name evidence="2" type="ORF">LJ739_13680</name>
</gene>
<sequence>MNVLAQEVTPVPSQPDISKENLCYLSADTLCHNDVYNHKEQKLGKLHSLMLRVPIGEVSFVIIAKGGFCGIGEKLLAVPWQALTLDRERKCFVLPMPEERLERAPCFDANSWPNMDDAVWVTEILSYYNVDHSKPDNDSKIEQKSKSSIQ</sequence>
<dbReference type="Gene3D" id="2.30.30.240">
    <property type="entry name" value="PRC-barrel domain"/>
    <property type="match status" value="1"/>
</dbReference>
<evidence type="ECO:0000313" key="3">
    <source>
        <dbReference type="Proteomes" id="UP001520878"/>
    </source>
</evidence>
<feature type="domain" description="PRC-barrel" evidence="1">
    <location>
        <begin position="27"/>
        <end position="95"/>
    </location>
</feature>
<comment type="caution">
    <text evidence="2">The sequence shown here is derived from an EMBL/GenBank/DDBJ whole genome shotgun (WGS) entry which is preliminary data.</text>
</comment>
<keyword evidence="3" id="KW-1185">Reference proteome</keyword>
<dbReference type="SUPFAM" id="SSF50346">
    <property type="entry name" value="PRC-barrel domain"/>
    <property type="match status" value="1"/>
</dbReference>
<evidence type="ECO:0000259" key="1">
    <source>
        <dbReference type="Pfam" id="PF05239"/>
    </source>
</evidence>
<dbReference type="PANTHER" id="PTHR36505:SF1">
    <property type="entry name" value="BLR1072 PROTEIN"/>
    <property type="match status" value="1"/>
</dbReference>
<name>A0ABS8GA23_9ALTE</name>
<dbReference type="EMBL" id="JAJEWP010000004">
    <property type="protein sequence ID" value="MCC2617299.1"/>
    <property type="molecule type" value="Genomic_DNA"/>
</dbReference>
<evidence type="ECO:0000313" key="2">
    <source>
        <dbReference type="EMBL" id="MCC2617299.1"/>
    </source>
</evidence>
<dbReference type="PANTHER" id="PTHR36505">
    <property type="entry name" value="BLR1072 PROTEIN"/>
    <property type="match status" value="1"/>
</dbReference>
<protein>
    <submittedName>
        <fullName evidence="2">PRC-barrel domain-containing protein</fullName>
    </submittedName>
</protein>
<dbReference type="Proteomes" id="UP001520878">
    <property type="component" value="Unassembled WGS sequence"/>
</dbReference>
<organism evidence="2 3">
    <name type="scientific">Fluctibacter halophilus</name>
    <dbReference type="NCBI Taxonomy" id="226011"/>
    <lineage>
        <taxon>Bacteria</taxon>
        <taxon>Pseudomonadati</taxon>
        <taxon>Pseudomonadota</taxon>
        <taxon>Gammaproteobacteria</taxon>
        <taxon>Alteromonadales</taxon>
        <taxon>Alteromonadaceae</taxon>
        <taxon>Fluctibacter</taxon>
    </lineage>
</organism>
<dbReference type="RefSeq" id="WP_229161339.1">
    <property type="nucleotide sequence ID" value="NZ_JAJEWP010000004.1"/>
</dbReference>
<accession>A0ABS8GA23</accession>